<evidence type="ECO:0000313" key="1">
    <source>
        <dbReference type="EMBL" id="GAA0749932.1"/>
    </source>
</evidence>
<organism evidence="1 2">
    <name type="scientific">Gaetbulibacter jejuensis</name>
    <dbReference type="NCBI Taxonomy" id="584607"/>
    <lineage>
        <taxon>Bacteria</taxon>
        <taxon>Pseudomonadati</taxon>
        <taxon>Bacteroidota</taxon>
        <taxon>Flavobacteriia</taxon>
        <taxon>Flavobacteriales</taxon>
        <taxon>Flavobacteriaceae</taxon>
        <taxon>Gaetbulibacter</taxon>
    </lineage>
</organism>
<gene>
    <name evidence="1" type="ORF">GCM10009431_30080</name>
</gene>
<name>A0ABN1JZ47_9FLAO</name>
<dbReference type="RefSeq" id="WP_343799621.1">
    <property type="nucleotide sequence ID" value="NZ_BAAAGF010000005.1"/>
</dbReference>
<reference evidence="1 2" key="1">
    <citation type="journal article" date="2019" name="Int. J. Syst. Evol. Microbiol.">
        <title>The Global Catalogue of Microorganisms (GCM) 10K type strain sequencing project: providing services to taxonomists for standard genome sequencing and annotation.</title>
        <authorList>
            <consortium name="The Broad Institute Genomics Platform"/>
            <consortium name="The Broad Institute Genome Sequencing Center for Infectious Disease"/>
            <person name="Wu L."/>
            <person name="Ma J."/>
        </authorList>
    </citation>
    <scope>NUCLEOTIDE SEQUENCE [LARGE SCALE GENOMIC DNA]</scope>
    <source>
        <strain evidence="1 2">JCM 15976</strain>
    </source>
</reference>
<comment type="caution">
    <text evidence="1">The sequence shown here is derived from an EMBL/GenBank/DDBJ whole genome shotgun (WGS) entry which is preliminary data.</text>
</comment>
<protein>
    <recommendedName>
        <fullName evidence="3">MerR family transcriptional regulator</fullName>
    </recommendedName>
</protein>
<evidence type="ECO:0008006" key="3">
    <source>
        <dbReference type="Google" id="ProtNLM"/>
    </source>
</evidence>
<sequence>MTEQELVHIGNLIYSEIEINPSKIGVSSRQINYWISKGLIPFASSAANNQKDKKTNKGKWVRLNASQAVWACLIQELFKLNVSKKRVQDIAEDIWQKSREEKYADEVFKRHIEKNPLKLSKQSIEQLEHILQDEMLMEYYYRTIINPFTDLIKSAFTRKDLPYSFIYVPDTGEHGFRYNGNDLLMDLNSLYLQHTVISIPFLPILSRIINTEFSDRKKKDLNYLNEIEKQIRDIVVFKKPKVVEIAFEEDSIKTIVVTEEHKSREKLAEYILLNKIKKGSKLLIDIRSNDNYKITLIKKEESLNTLK</sequence>
<accession>A0ABN1JZ47</accession>
<evidence type="ECO:0000313" key="2">
    <source>
        <dbReference type="Proteomes" id="UP001500736"/>
    </source>
</evidence>
<dbReference type="Proteomes" id="UP001500736">
    <property type="component" value="Unassembled WGS sequence"/>
</dbReference>
<dbReference type="EMBL" id="BAAAGF010000005">
    <property type="protein sequence ID" value="GAA0749932.1"/>
    <property type="molecule type" value="Genomic_DNA"/>
</dbReference>
<keyword evidence="2" id="KW-1185">Reference proteome</keyword>
<proteinExistence type="predicted"/>